<name>A0ABV6UZ22_9ACTN</name>
<dbReference type="InterPro" id="IPR045558">
    <property type="entry name" value="DUF6317"/>
</dbReference>
<dbReference type="Proteomes" id="UP001592528">
    <property type="component" value="Unassembled WGS sequence"/>
</dbReference>
<gene>
    <name evidence="1" type="ORF">ACEZDJ_35995</name>
</gene>
<sequence length="98" mass="10543">MGAGYQVVLGDLSSMAGTFHAEAENYRGLKPKVTPPVADGGDPGLNQAMGILLDAIDGLHTKMADRIDEHGDKLTYAHDSYQRNDVDVHGVFEDLMAE</sequence>
<evidence type="ECO:0000313" key="2">
    <source>
        <dbReference type="Proteomes" id="UP001592528"/>
    </source>
</evidence>
<accession>A0ABV6UZ22</accession>
<evidence type="ECO:0000313" key="1">
    <source>
        <dbReference type="EMBL" id="MFC1406707.1"/>
    </source>
</evidence>
<dbReference type="Pfam" id="PF19840">
    <property type="entry name" value="DUF6317"/>
    <property type="match status" value="1"/>
</dbReference>
<comment type="caution">
    <text evidence="1">The sequence shown here is derived from an EMBL/GenBank/DDBJ whole genome shotgun (WGS) entry which is preliminary data.</text>
</comment>
<protein>
    <submittedName>
        <fullName evidence="1">DUF6317 family protein</fullName>
    </submittedName>
</protein>
<reference evidence="1 2" key="1">
    <citation type="submission" date="2024-09" db="EMBL/GenBank/DDBJ databases">
        <authorList>
            <person name="Lee S.D."/>
        </authorList>
    </citation>
    <scope>NUCLEOTIDE SEQUENCE [LARGE SCALE GENOMIC DNA]</scope>
    <source>
        <strain evidence="1 2">N1-5</strain>
    </source>
</reference>
<proteinExistence type="predicted"/>
<dbReference type="RefSeq" id="WP_030257407.1">
    <property type="nucleotide sequence ID" value="NZ_JBHEZZ010000032.1"/>
</dbReference>
<dbReference type="EMBL" id="JBHEZZ010000032">
    <property type="protein sequence ID" value="MFC1406707.1"/>
    <property type="molecule type" value="Genomic_DNA"/>
</dbReference>
<keyword evidence="2" id="KW-1185">Reference proteome</keyword>
<organism evidence="1 2">
    <name type="scientific">Streptacidiphilus cavernicola</name>
    <dbReference type="NCBI Taxonomy" id="3342716"/>
    <lineage>
        <taxon>Bacteria</taxon>
        <taxon>Bacillati</taxon>
        <taxon>Actinomycetota</taxon>
        <taxon>Actinomycetes</taxon>
        <taxon>Kitasatosporales</taxon>
        <taxon>Streptomycetaceae</taxon>
        <taxon>Streptacidiphilus</taxon>
    </lineage>
</organism>